<organism evidence="3 4">
    <name type="scientific">Durusdinium trenchii</name>
    <dbReference type="NCBI Taxonomy" id="1381693"/>
    <lineage>
        <taxon>Eukaryota</taxon>
        <taxon>Sar</taxon>
        <taxon>Alveolata</taxon>
        <taxon>Dinophyceae</taxon>
        <taxon>Suessiales</taxon>
        <taxon>Symbiodiniaceae</taxon>
        <taxon>Durusdinium</taxon>
    </lineage>
</organism>
<evidence type="ECO:0000256" key="1">
    <source>
        <dbReference type="SAM" id="Phobius"/>
    </source>
</evidence>
<dbReference type="EMBL" id="CAXAMM010004446">
    <property type="protein sequence ID" value="CAK9003539.1"/>
    <property type="molecule type" value="Genomic_DNA"/>
</dbReference>
<name>A0ABP0J047_9DINO</name>
<keyword evidence="1" id="KW-0812">Transmembrane</keyword>
<gene>
    <name evidence="2" type="ORF">SCF082_LOCUS7775</name>
    <name evidence="3" type="ORF">SCF082_LOCUS9536</name>
</gene>
<reference evidence="3 4" key="1">
    <citation type="submission" date="2024-02" db="EMBL/GenBank/DDBJ databases">
        <authorList>
            <person name="Chen Y."/>
            <person name="Shah S."/>
            <person name="Dougan E. K."/>
            <person name="Thang M."/>
            <person name="Chan C."/>
        </authorList>
    </citation>
    <scope>NUCLEOTIDE SEQUENCE [LARGE SCALE GENOMIC DNA]</scope>
</reference>
<dbReference type="Proteomes" id="UP001642464">
    <property type="component" value="Unassembled WGS sequence"/>
</dbReference>
<feature type="transmembrane region" description="Helical" evidence="1">
    <location>
        <begin position="20"/>
        <end position="41"/>
    </location>
</feature>
<comment type="caution">
    <text evidence="3">The sequence shown here is derived from an EMBL/GenBank/DDBJ whole genome shotgun (WGS) entry which is preliminary data.</text>
</comment>
<keyword evidence="1" id="KW-1133">Transmembrane helix</keyword>
<keyword evidence="1" id="KW-0472">Membrane</keyword>
<evidence type="ECO:0000313" key="4">
    <source>
        <dbReference type="Proteomes" id="UP001642464"/>
    </source>
</evidence>
<evidence type="ECO:0000313" key="3">
    <source>
        <dbReference type="EMBL" id="CAK9007644.1"/>
    </source>
</evidence>
<dbReference type="EMBL" id="CAXAMM010005557">
    <property type="protein sequence ID" value="CAK9007644.1"/>
    <property type="molecule type" value="Genomic_DNA"/>
</dbReference>
<accession>A0ABP0J047</accession>
<evidence type="ECO:0000313" key="2">
    <source>
        <dbReference type="EMBL" id="CAK9003539.1"/>
    </source>
</evidence>
<protein>
    <submittedName>
        <fullName evidence="3">Uncharacterized protein</fullName>
    </submittedName>
</protein>
<sequence>MSAWTVVYWPVSRQGVSPSTLVLQAMASAIKLAANAFWAAWVRRADQRPTSPAIVAARSGGVYGQLGALEQWEAIGNDFNAAAVHAARRTVAAKGLEDATAIMAALAGSKVRAGKRCRGEGAGLEQLGEGTGDCHIVVVGKNLLQLCLDVSWVPDGDSEIAEPLDVWVHMGMARQMVLQ</sequence>
<keyword evidence="4" id="KW-1185">Reference proteome</keyword>
<proteinExistence type="predicted"/>